<dbReference type="FunFam" id="4.10.60.10:FF:000091">
    <property type="entry name" value="Zinc finger CCHC-type-containing 9"/>
    <property type="match status" value="1"/>
</dbReference>
<evidence type="ECO:0000313" key="8">
    <source>
        <dbReference type="EMBL" id="MQM05208.1"/>
    </source>
</evidence>
<evidence type="ECO:0000313" key="9">
    <source>
        <dbReference type="Proteomes" id="UP000652761"/>
    </source>
</evidence>
<evidence type="ECO:0000256" key="6">
    <source>
        <dbReference type="SAM" id="MobiDB-lite"/>
    </source>
</evidence>
<feature type="region of interest" description="Disordered" evidence="6">
    <location>
        <begin position="87"/>
        <end position="107"/>
    </location>
</feature>
<name>A0A843WEK1_COLES</name>
<proteinExistence type="predicted"/>
<sequence length="173" mass="18412">MFVAPLALTRDVACKPSPERFVVLLALVGARPLLTGGGTKFANCFICNEQGHLSKNCPKNTHGIYPKGGGCKVCGGVTHLAKDCPKKGNKGATASGLENGSGDHDKVWQGNHTVFRSGDDLEDDFTIEEDATRKKTKTSDSQSDLVSSGVRNKNDANIKVKKKKGPKVVNFLG</sequence>
<dbReference type="GO" id="GO:0008270">
    <property type="term" value="F:zinc ion binding"/>
    <property type="evidence" value="ECO:0007669"/>
    <property type="project" value="UniProtKB-KW"/>
</dbReference>
<dbReference type="InterPro" id="IPR001878">
    <property type="entry name" value="Znf_CCHC"/>
</dbReference>
<evidence type="ECO:0000259" key="7">
    <source>
        <dbReference type="PROSITE" id="PS50158"/>
    </source>
</evidence>
<evidence type="ECO:0000256" key="2">
    <source>
        <dbReference type="ARBA" id="ARBA00022737"/>
    </source>
</evidence>
<keyword evidence="9" id="KW-1185">Reference proteome</keyword>
<feature type="domain" description="CCHC-type" evidence="7">
    <location>
        <begin position="44"/>
        <end position="59"/>
    </location>
</feature>
<dbReference type="PROSITE" id="PS50158">
    <property type="entry name" value="ZF_CCHC"/>
    <property type="match status" value="1"/>
</dbReference>
<gene>
    <name evidence="8" type="ORF">Taro_038013</name>
</gene>
<accession>A0A843WEK1</accession>
<dbReference type="Gene3D" id="4.10.60.10">
    <property type="entry name" value="Zinc finger, CCHC-type"/>
    <property type="match status" value="1"/>
</dbReference>
<comment type="caution">
    <text evidence="8">The sequence shown here is derived from an EMBL/GenBank/DDBJ whole genome shotgun (WGS) entry which is preliminary data.</text>
</comment>
<organism evidence="8 9">
    <name type="scientific">Colocasia esculenta</name>
    <name type="common">Wild taro</name>
    <name type="synonym">Arum esculentum</name>
    <dbReference type="NCBI Taxonomy" id="4460"/>
    <lineage>
        <taxon>Eukaryota</taxon>
        <taxon>Viridiplantae</taxon>
        <taxon>Streptophyta</taxon>
        <taxon>Embryophyta</taxon>
        <taxon>Tracheophyta</taxon>
        <taxon>Spermatophyta</taxon>
        <taxon>Magnoliopsida</taxon>
        <taxon>Liliopsida</taxon>
        <taxon>Araceae</taxon>
        <taxon>Aroideae</taxon>
        <taxon>Colocasieae</taxon>
        <taxon>Colocasia</taxon>
    </lineage>
</organism>
<evidence type="ECO:0000256" key="4">
    <source>
        <dbReference type="ARBA" id="ARBA00022833"/>
    </source>
</evidence>
<evidence type="ECO:0000256" key="3">
    <source>
        <dbReference type="ARBA" id="ARBA00022771"/>
    </source>
</evidence>
<keyword evidence="1" id="KW-0479">Metal-binding</keyword>
<dbReference type="OrthoDB" id="3863715at2759"/>
<protein>
    <recommendedName>
        <fullName evidence="7">CCHC-type domain-containing protein</fullName>
    </recommendedName>
</protein>
<dbReference type="GO" id="GO:0003676">
    <property type="term" value="F:nucleic acid binding"/>
    <property type="evidence" value="ECO:0007669"/>
    <property type="project" value="InterPro"/>
</dbReference>
<feature type="compositionally biased region" description="Polar residues" evidence="6">
    <location>
        <begin position="139"/>
        <end position="151"/>
    </location>
</feature>
<dbReference type="SMART" id="SM00343">
    <property type="entry name" value="ZnF_C2HC"/>
    <property type="match status" value="2"/>
</dbReference>
<dbReference type="SUPFAM" id="SSF57756">
    <property type="entry name" value="Retrovirus zinc finger-like domains"/>
    <property type="match status" value="1"/>
</dbReference>
<dbReference type="AlphaFoldDB" id="A0A843WEK1"/>
<reference evidence="8" key="1">
    <citation type="submission" date="2017-07" db="EMBL/GenBank/DDBJ databases">
        <title>Taro Niue Genome Assembly and Annotation.</title>
        <authorList>
            <person name="Atibalentja N."/>
            <person name="Keating K."/>
            <person name="Fields C.J."/>
        </authorList>
    </citation>
    <scope>NUCLEOTIDE SEQUENCE</scope>
    <source>
        <strain evidence="8">Niue_2</strain>
        <tissue evidence="8">Leaf</tissue>
    </source>
</reference>
<dbReference type="PANTHER" id="PTHR47798:SF2">
    <property type="entry name" value="CCHC-TYPE DOMAIN-CONTAINING PROTEIN"/>
    <property type="match status" value="1"/>
</dbReference>
<keyword evidence="2" id="KW-0677">Repeat</keyword>
<evidence type="ECO:0000256" key="5">
    <source>
        <dbReference type="PROSITE-ProRule" id="PRU00047"/>
    </source>
</evidence>
<dbReference type="Pfam" id="PF00098">
    <property type="entry name" value="zf-CCHC"/>
    <property type="match status" value="1"/>
</dbReference>
<feature type="region of interest" description="Disordered" evidence="6">
    <location>
        <begin position="127"/>
        <end position="161"/>
    </location>
</feature>
<dbReference type="EMBL" id="NMUH01003370">
    <property type="protein sequence ID" value="MQM05208.1"/>
    <property type="molecule type" value="Genomic_DNA"/>
</dbReference>
<dbReference type="PANTHER" id="PTHR47798">
    <property type="entry name" value="OS04G0555800 PROTEIN"/>
    <property type="match status" value="1"/>
</dbReference>
<dbReference type="InterPro" id="IPR036875">
    <property type="entry name" value="Znf_CCHC_sf"/>
</dbReference>
<keyword evidence="3 5" id="KW-0863">Zinc-finger</keyword>
<dbReference type="Proteomes" id="UP000652761">
    <property type="component" value="Unassembled WGS sequence"/>
</dbReference>
<keyword evidence="4" id="KW-0862">Zinc</keyword>
<evidence type="ECO:0000256" key="1">
    <source>
        <dbReference type="ARBA" id="ARBA00022723"/>
    </source>
</evidence>